<evidence type="ECO:0000256" key="1">
    <source>
        <dbReference type="ARBA" id="ARBA00003263"/>
    </source>
</evidence>
<feature type="domain" description="Homeobox" evidence="14">
    <location>
        <begin position="208"/>
        <end position="268"/>
    </location>
</feature>
<dbReference type="PANTHER" id="PTHR45659:SF2">
    <property type="entry name" value="HOMEOBOX PROTEIN HOX-B5"/>
    <property type="match status" value="1"/>
</dbReference>
<dbReference type="InterPro" id="IPR001356">
    <property type="entry name" value="HD"/>
</dbReference>
<comment type="function">
    <text evidence="1">Sequence-specific transcription factor which is part of a developmental regulatory system that provides cells with specific positional identities on the anterior-posterior axis.</text>
</comment>
<evidence type="ECO:0000256" key="12">
    <source>
        <dbReference type="RuleBase" id="RU004442"/>
    </source>
</evidence>
<dbReference type="PROSITE" id="PS00032">
    <property type="entry name" value="ANTENNAPEDIA"/>
    <property type="match status" value="1"/>
</dbReference>
<dbReference type="InterPro" id="IPR001827">
    <property type="entry name" value="Homeobox_Antennapedia_CS"/>
</dbReference>
<gene>
    <name evidence="15" type="ORF">KC01_LOCUS18963</name>
</gene>
<name>A0AAV2KMM1_KNICA</name>
<evidence type="ECO:0000256" key="9">
    <source>
        <dbReference type="ARBA" id="ARBA00023242"/>
    </source>
</evidence>
<evidence type="ECO:0000256" key="2">
    <source>
        <dbReference type="ARBA" id="ARBA00004123"/>
    </source>
</evidence>
<feature type="compositionally biased region" description="Gly residues" evidence="13">
    <location>
        <begin position="75"/>
        <end position="95"/>
    </location>
</feature>
<dbReference type="InterPro" id="IPR009057">
    <property type="entry name" value="Homeodomain-like_sf"/>
</dbReference>
<dbReference type="Gene3D" id="1.10.10.60">
    <property type="entry name" value="Homeodomain-like"/>
    <property type="match status" value="1"/>
</dbReference>
<comment type="subcellular location">
    <subcellularLocation>
        <location evidence="2 10 11">Nucleus</location>
    </subcellularLocation>
</comment>
<dbReference type="GO" id="GO:0009952">
    <property type="term" value="P:anterior/posterior pattern specification"/>
    <property type="evidence" value="ECO:0007669"/>
    <property type="project" value="TreeGrafter"/>
</dbReference>
<sequence length="284" mass="30528">MSSYFVNSFSGRYANDYQQLLNYGGAGSGGGGGGSGTGTGAAYRDPTAMHHPGTAGYGYGYNGMDLSVSNTGRSGGSGAFGGGEGGRGFVGGTEPRGGYSRQGTATCSLTDALLSPRHSSSSSGSGGGEDEAKLGSKQQESSGGSGVGSLCQASESIASKRFTDLEEPDVEEQQQQQQQQKQVSAGAEAPQIFPWMRKLHISHDMTGPDGKRARTAYTRYQTLELEKEFHFNRYLTRRRRIEIAHALCLTERQIKIWFQNRRMKWKKDNKLKSMTLTTGSAFQP</sequence>
<feature type="region of interest" description="Disordered" evidence="13">
    <location>
        <begin position="166"/>
        <end position="188"/>
    </location>
</feature>
<evidence type="ECO:0000256" key="5">
    <source>
        <dbReference type="ARBA" id="ARBA00023015"/>
    </source>
</evidence>
<evidence type="ECO:0000313" key="15">
    <source>
        <dbReference type="EMBL" id="CAL1589327.1"/>
    </source>
</evidence>
<evidence type="ECO:0000259" key="14">
    <source>
        <dbReference type="PROSITE" id="PS50071"/>
    </source>
</evidence>
<dbReference type="PANTHER" id="PTHR45659">
    <property type="entry name" value="HOMEOBOX PROTEIN HOX"/>
    <property type="match status" value="1"/>
</dbReference>
<protein>
    <recommendedName>
        <fullName evidence="14">Homeobox domain-containing protein</fullName>
    </recommendedName>
</protein>
<dbReference type="Pfam" id="PF00046">
    <property type="entry name" value="Homeodomain"/>
    <property type="match status" value="1"/>
</dbReference>
<reference evidence="15 16" key="1">
    <citation type="submission" date="2024-04" db="EMBL/GenBank/DDBJ databases">
        <authorList>
            <person name="Waldvogel A.-M."/>
            <person name="Schoenle A."/>
        </authorList>
    </citation>
    <scope>NUCLEOTIDE SEQUENCE [LARGE SCALE GENOMIC DNA]</scope>
</reference>
<comment type="similarity">
    <text evidence="3 12">Belongs to the Antp homeobox family.</text>
</comment>
<dbReference type="Proteomes" id="UP001497482">
    <property type="component" value="Chromosome 18"/>
</dbReference>
<dbReference type="InterPro" id="IPR017970">
    <property type="entry name" value="Homeobox_CS"/>
</dbReference>
<feature type="DNA-binding region" description="Homeobox" evidence="10">
    <location>
        <begin position="210"/>
        <end position="269"/>
    </location>
</feature>
<dbReference type="GO" id="GO:0000981">
    <property type="term" value="F:DNA-binding transcription factor activity, RNA polymerase II-specific"/>
    <property type="evidence" value="ECO:0007669"/>
    <property type="project" value="InterPro"/>
</dbReference>
<dbReference type="GO" id="GO:0000978">
    <property type="term" value="F:RNA polymerase II cis-regulatory region sequence-specific DNA binding"/>
    <property type="evidence" value="ECO:0007669"/>
    <property type="project" value="TreeGrafter"/>
</dbReference>
<evidence type="ECO:0000256" key="4">
    <source>
        <dbReference type="ARBA" id="ARBA00022473"/>
    </source>
</evidence>
<evidence type="ECO:0000256" key="6">
    <source>
        <dbReference type="ARBA" id="ARBA00023125"/>
    </source>
</evidence>
<dbReference type="GO" id="GO:0005634">
    <property type="term" value="C:nucleus"/>
    <property type="evidence" value="ECO:0007669"/>
    <property type="project" value="UniProtKB-SubCell"/>
</dbReference>
<dbReference type="InterPro" id="IPR020479">
    <property type="entry name" value="HD_metazoa"/>
</dbReference>
<dbReference type="EMBL" id="OZ035840">
    <property type="protein sequence ID" value="CAL1589327.1"/>
    <property type="molecule type" value="Genomic_DNA"/>
</dbReference>
<evidence type="ECO:0000313" key="16">
    <source>
        <dbReference type="Proteomes" id="UP001497482"/>
    </source>
</evidence>
<dbReference type="SMART" id="SM00389">
    <property type="entry name" value="HOX"/>
    <property type="match status" value="1"/>
</dbReference>
<keyword evidence="4" id="KW-0217">Developmental protein</keyword>
<dbReference type="PRINTS" id="PR00024">
    <property type="entry name" value="HOMEOBOX"/>
</dbReference>
<dbReference type="AlphaFoldDB" id="A0AAV2KMM1"/>
<feature type="compositionally biased region" description="Low complexity" evidence="13">
    <location>
        <begin position="173"/>
        <end position="182"/>
    </location>
</feature>
<keyword evidence="16" id="KW-1185">Reference proteome</keyword>
<keyword evidence="8" id="KW-0804">Transcription</keyword>
<dbReference type="InterPro" id="IPR017995">
    <property type="entry name" value="Homeobox_antennapedia"/>
</dbReference>
<dbReference type="PROSITE" id="PS00027">
    <property type="entry name" value="HOMEOBOX_1"/>
    <property type="match status" value="1"/>
</dbReference>
<keyword evidence="7 10" id="KW-0371">Homeobox</keyword>
<feature type="region of interest" description="Disordered" evidence="13">
    <location>
        <begin position="75"/>
        <end position="150"/>
    </location>
</feature>
<accession>A0AAV2KMM1</accession>
<evidence type="ECO:0000256" key="8">
    <source>
        <dbReference type="ARBA" id="ARBA00023163"/>
    </source>
</evidence>
<evidence type="ECO:0000256" key="3">
    <source>
        <dbReference type="ARBA" id="ARBA00009107"/>
    </source>
</evidence>
<evidence type="ECO:0000256" key="13">
    <source>
        <dbReference type="SAM" id="MobiDB-lite"/>
    </source>
</evidence>
<evidence type="ECO:0000256" key="11">
    <source>
        <dbReference type="RuleBase" id="RU000682"/>
    </source>
</evidence>
<evidence type="ECO:0000256" key="10">
    <source>
        <dbReference type="PROSITE-ProRule" id="PRU00108"/>
    </source>
</evidence>
<organism evidence="15 16">
    <name type="scientific">Knipowitschia caucasica</name>
    <name type="common">Caucasian dwarf goby</name>
    <name type="synonym">Pomatoschistus caucasicus</name>
    <dbReference type="NCBI Taxonomy" id="637954"/>
    <lineage>
        <taxon>Eukaryota</taxon>
        <taxon>Metazoa</taxon>
        <taxon>Chordata</taxon>
        <taxon>Craniata</taxon>
        <taxon>Vertebrata</taxon>
        <taxon>Euteleostomi</taxon>
        <taxon>Actinopterygii</taxon>
        <taxon>Neopterygii</taxon>
        <taxon>Teleostei</taxon>
        <taxon>Neoteleostei</taxon>
        <taxon>Acanthomorphata</taxon>
        <taxon>Gobiaria</taxon>
        <taxon>Gobiiformes</taxon>
        <taxon>Gobioidei</taxon>
        <taxon>Gobiidae</taxon>
        <taxon>Gobiinae</taxon>
        <taxon>Knipowitschia</taxon>
    </lineage>
</organism>
<evidence type="ECO:0000256" key="7">
    <source>
        <dbReference type="ARBA" id="ARBA00023155"/>
    </source>
</evidence>
<keyword evidence="9 10" id="KW-0539">Nucleus</keyword>
<dbReference type="CDD" id="cd00086">
    <property type="entry name" value="homeodomain"/>
    <property type="match status" value="1"/>
</dbReference>
<dbReference type="PRINTS" id="PR00025">
    <property type="entry name" value="ANTENNAPEDIA"/>
</dbReference>
<keyword evidence="6 10" id="KW-0238">DNA-binding</keyword>
<proteinExistence type="inferred from homology"/>
<keyword evidence="5" id="KW-0805">Transcription regulation</keyword>
<dbReference type="InterPro" id="IPR050296">
    <property type="entry name" value="Antp_homeobox"/>
</dbReference>
<dbReference type="FunFam" id="1.10.10.60:FF:000055">
    <property type="entry name" value="Homeobox protein Hox-A5"/>
    <property type="match status" value="1"/>
</dbReference>
<dbReference type="PROSITE" id="PS50071">
    <property type="entry name" value="HOMEOBOX_2"/>
    <property type="match status" value="1"/>
</dbReference>
<dbReference type="GO" id="GO:0001708">
    <property type="term" value="P:cell fate specification"/>
    <property type="evidence" value="ECO:0007669"/>
    <property type="project" value="UniProtKB-ARBA"/>
</dbReference>
<dbReference type="SUPFAM" id="SSF46689">
    <property type="entry name" value="Homeodomain-like"/>
    <property type="match status" value="1"/>
</dbReference>